<dbReference type="EMBL" id="OV651824">
    <property type="protein sequence ID" value="CAH1101969.1"/>
    <property type="molecule type" value="Genomic_DNA"/>
</dbReference>
<dbReference type="Pfam" id="PF12214">
    <property type="entry name" value="TPX2_importin"/>
    <property type="match status" value="1"/>
</dbReference>
<reference evidence="11" key="1">
    <citation type="submission" date="2022-01" db="EMBL/GenBank/DDBJ databases">
        <authorList>
            <person name="King R."/>
        </authorList>
    </citation>
    <scope>NUCLEOTIDE SEQUENCE</scope>
</reference>
<comment type="subcellular location">
    <subcellularLocation>
        <location evidence="2">Cytoplasm</location>
        <location evidence="2">Cytoskeleton</location>
        <location evidence="2">Spindle</location>
    </subcellularLocation>
    <subcellularLocation>
        <location evidence="1">Nucleus</location>
    </subcellularLocation>
</comment>
<keyword evidence="12" id="KW-1185">Reference proteome</keyword>
<dbReference type="GO" id="GO:0005874">
    <property type="term" value="C:microtubule"/>
    <property type="evidence" value="ECO:0007669"/>
    <property type="project" value="InterPro"/>
</dbReference>
<proteinExistence type="inferred from homology"/>
<protein>
    <recommendedName>
        <fullName evidence="13">Targeting protein for Xklp2</fullName>
    </recommendedName>
</protein>
<feature type="region of interest" description="Disordered" evidence="8">
    <location>
        <begin position="237"/>
        <end position="270"/>
    </location>
</feature>
<dbReference type="GO" id="GO:0005819">
    <property type="term" value="C:spindle"/>
    <property type="evidence" value="ECO:0007669"/>
    <property type="project" value="UniProtKB-SubCell"/>
</dbReference>
<dbReference type="InterPro" id="IPR027330">
    <property type="entry name" value="TPX2_central_dom"/>
</dbReference>
<feature type="compositionally biased region" description="Polar residues" evidence="8">
    <location>
        <begin position="253"/>
        <end position="269"/>
    </location>
</feature>
<name>A0A9P0CGT9_9CUCU</name>
<evidence type="ECO:0000256" key="5">
    <source>
        <dbReference type="ARBA" id="ARBA00023212"/>
    </source>
</evidence>
<evidence type="ECO:0000259" key="10">
    <source>
        <dbReference type="Pfam" id="PF12214"/>
    </source>
</evidence>
<dbReference type="PANTHER" id="PTHR14326:SF44">
    <property type="entry name" value="TARGETING PROTEIN FOR XKLP2"/>
    <property type="match status" value="1"/>
</dbReference>
<evidence type="ECO:0008006" key="13">
    <source>
        <dbReference type="Google" id="ProtNLM"/>
    </source>
</evidence>
<dbReference type="InterPro" id="IPR009675">
    <property type="entry name" value="TPX2_fam"/>
</dbReference>
<evidence type="ECO:0000313" key="12">
    <source>
        <dbReference type="Proteomes" id="UP001153636"/>
    </source>
</evidence>
<keyword evidence="7" id="KW-0175">Coiled coil</keyword>
<keyword evidence="4" id="KW-0963">Cytoplasm</keyword>
<evidence type="ECO:0000256" key="4">
    <source>
        <dbReference type="ARBA" id="ARBA00022490"/>
    </source>
</evidence>
<evidence type="ECO:0000259" key="9">
    <source>
        <dbReference type="Pfam" id="PF06886"/>
    </source>
</evidence>
<evidence type="ECO:0000256" key="3">
    <source>
        <dbReference type="ARBA" id="ARBA00005885"/>
    </source>
</evidence>
<feature type="domain" description="TPX2 C-terminal" evidence="9">
    <location>
        <begin position="368"/>
        <end position="439"/>
    </location>
</feature>
<accession>A0A9P0CGT9</accession>
<dbReference type="InterPro" id="IPR027329">
    <property type="entry name" value="TPX2_C"/>
</dbReference>
<dbReference type="Pfam" id="PF06886">
    <property type="entry name" value="TPX2"/>
    <property type="match status" value="1"/>
</dbReference>
<evidence type="ECO:0000256" key="8">
    <source>
        <dbReference type="SAM" id="MobiDB-lite"/>
    </source>
</evidence>
<organism evidence="11 12">
    <name type="scientific">Psylliodes chrysocephalus</name>
    <dbReference type="NCBI Taxonomy" id="3402493"/>
    <lineage>
        <taxon>Eukaryota</taxon>
        <taxon>Metazoa</taxon>
        <taxon>Ecdysozoa</taxon>
        <taxon>Arthropoda</taxon>
        <taxon>Hexapoda</taxon>
        <taxon>Insecta</taxon>
        <taxon>Pterygota</taxon>
        <taxon>Neoptera</taxon>
        <taxon>Endopterygota</taxon>
        <taxon>Coleoptera</taxon>
        <taxon>Polyphaga</taxon>
        <taxon>Cucujiformia</taxon>
        <taxon>Chrysomeloidea</taxon>
        <taxon>Chrysomelidae</taxon>
        <taxon>Galerucinae</taxon>
        <taxon>Alticini</taxon>
        <taxon>Psylliodes</taxon>
    </lineage>
</organism>
<dbReference type="GO" id="GO:0005634">
    <property type="term" value="C:nucleus"/>
    <property type="evidence" value="ECO:0007669"/>
    <property type="project" value="UniProtKB-SubCell"/>
</dbReference>
<sequence length="463" mass="54196">MFLDQEHEYADPLHTSNYFNDKTLIAEEEVDMPNNIRRSLSVGNLDLDKLENFCKLRSGRVYRKSDENLTRLAQPKRNYGSEQNLSRNEYVPMAEAVNRFQHGTPKRFRSRPNLLGEPSQLTIPHSPKLITSIRGRPVPDYVLSQNQKEQLEFEEAKKSQFKANPMNKNIFKTPVVYNAKVKKSTIPEPFKLTAPPKKIGPSPVKKVPEFHAKPVPKYLLEPQIPTNKAPLRIHVTKPHTPSFMRHRSHSPKRTPQNKNETLQPQQNKLKSTRPVPFSFETRDKHIMSKKDQLIQKVLEAEKKAREFHAKPIPKSILQPTRAFSMATKNKADDTVNTTIFKAKPPTVLYKKPFEPKREDRPLLEIEHFVLNTDVRFREREHFDQMIKFKEKQLLRLREEEELKRRRKEADEIQRARKNAEFKAQEIKKYKEMVIKPSMKLTQPISPKLSNKTKNRSANKENTP</sequence>
<feature type="region of interest" description="Disordered" evidence="8">
    <location>
        <begin position="436"/>
        <end position="463"/>
    </location>
</feature>
<keyword evidence="6" id="KW-0539">Nucleus</keyword>
<comment type="similarity">
    <text evidence="3">Belongs to the TPX2 family.</text>
</comment>
<dbReference type="OrthoDB" id="1684416at2759"/>
<dbReference type="Proteomes" id="UP001153636">
    <property type="component" value="Chromosome 12"/>
</dbReference>
<keyword evidence="5" id="KW-0206">Cytoskeleton</keyword>
<feature type="compositionally biased region" description="Polar residues" evidence="8">
    <location>
        <begin position="439"/>
        <end position="449"/>
    </location>
</feature>
<evidence type="ECO:0000256" key="1">
    <source>
        <dbReference type="ARBA" id="ARBA00004123"/>
    </source>
</evidence>
<feature type="domain" description="TPX2 central" evidence="10">
    <location>
        <begin position="120"/>
        <end position="243"/>
    </location>
</feature>
<dbReference type="GO" id="GO:0060236">
    <property type="term" value="P:regulation of mitotic spindle organization"/>
    <property type="evidence" value="ECO:0007669"/>
    <property type="project" value="InterPro"/>
</dbReference>
<evidence type="ECO:0000256" key="2">
    <source>
        <dbReference type="ARBA" id="ARBA00004186"/>
    </source>
</evidence>
<dbReference type="PANTHER" id="PTHR14326">
    <property type="entry name" value="TARGETING PROTEIN FOR XKLP2"/>
    <property type="match status" value="1"/>
</dbReference>
<evidence type="ECO:0000313" key="11">
    <source>
        <dbReference type="EMBL" id="CAH1101969.1"/>
    </source>
</evidence>
<evidence type="ECO:0000256" key="7">
    <source>
        <dbReference type="SAM" id="Coils"/>
    </source>
</evidence>
<gene>
    <name evidence="11" type="ORF">PSYICH_LOCUS3392</name>
</gene>
<dbReference type="AlphaFoldDB" id="A0A9P0CGT9"/>
<evidence type="ECO:0000256" key="6">
    <source>
        <dbReference type="ARBA" id="ARBA00023242"/>
    </source>
</evidence>
<feature type="coiled-coil region" evidence="7">
    <location>
        <begin position="386"/>
        <end position="432"/>
    </location>
</feature>